<organism evidence="11 12">
    <name type="scientific">Halospina denitrificans</name>
    <dbReference type="NCBI Taxonomy" id="332522"/>
    <lineage>
        <taxon>Bacteria</taxon>
        <taxon>Pseudomonadati</taxon>
        <taxon>Pseudomonadota</taxon>
        <taxon>Gammaproteobacteria</taxon>
        <taxon>Halospina</taxon>
    </lineage>
</organism>
<dbReference type="EC" id="2.7.6.1" evidence="1"/>
<dbReference type="PANTHER" id="PTHR10210">
    <property type="entry name" value="RIBOSE-PHOSPHATE DIPHOSPHOKINASE FAMILY MEMBER"/>
    <property type="match status" value="1"/>
</dbReference>
<dbReference type="PANTHER" id="PTHR10210:SF32">
    <property type="entry name" value="RIBOSE-PHOSPHATE PYROPHOSPHOKINASE 2"/>
    <property type="match status" value="1"/>
</dbReference>
<keyword evidence="5" id="KW-0547">Nucleotide-binding</keyword>
<dbReference type="Pfam" id="PF14572">
    <property type="entry name" value="Pribosyl_synth"/>
    <property type="match status" value="1"/>
</dbReference>
<dbReference type="Gene3D" id="3.40.50.2020">
    <property type="match status" value="2"/>
</dbReference>
<dbReference type="SUPFAM" id="SSF53271">
    <property type="entry name" value="PRTase-like"/>
    <property type="match status" value="1"/>
</dbReference>
<dbReference type="Pfam" id="PF13793">
    <property type="entry name" value="Pribosyltran_N"/>
    <property type="match status" value="1"/>
</dbReference>
<dbReference type="OrthoDB" id="9777067at2"/>
<dbReference type="GO" id="GO:0005524">
    <property type="term" value="F:ATP binding"/>
    <property type="evidence" value="ECO:0007669"/>
    <property type="project" value="UniProtKB-KW"/>
</dbReference>
<evidence type="ECO:0000256" key="1">
    <source>
        <dbReference type="ARBA" id="ARBA00013247"/>
    </source>
</evidence>
<evidence type="ECO:0000256" key="5">
    <source>
        <dbReference type="ARBA" id="ARBA00022741"/>
    </source>
</evidence>
<dbReference type="GO" id="GO:0006015">
    <property type="term" value="P:5-phosphoribose 1-diphosphate biosynthetic process"/>
    <property type="evidence" value="ECO:0007669"/>
    <property type="project" value="TreeGrafter"/>
</dbReference>
<dbReference type="GO" id="GO:0004749">
    <property type="term" value="F:ribose phosphate diphosphokinase activity"/>
    <property type="evidence" value="ECO:0007669"/>
    <property type="project" value="UniProtKB-EC"/>
</dbReference>
<dbReference type="EMBL" id="SOAX01000003">
    <property type="protein sequence ID" value="TDT41741.1"/>
    <property type="molecule type" value="Genomic_DNA"/>
</dbReference>
<gene>
    <name evidence="11" type="ORF">DES49_1843</name>
</gene>
<keyword evidence="6 11" id="KW-0418">Kinase</keyword>
<accession>A0A4R7JTT3</accession>
<keyword evidence="3" id="KW-0479">Metal-binding</keyword>
<evidence type="ECO:0000256" key="8">
    <source>
        <dbReference type="ARBA" id="ARBA00022842"/>
    </source>
</evidence>
<comment type="caution">
    <text evidence="11">The sequence shown here is derived from an EMBL/GenBank/DDBJ whole genome shotgun (WGS) entry which is preliminary data.</text>
</comment>
<dbReference type="RefSeq" id="WP_133736085.1">
    <property type="nucleotide sequence ID" value="NZ_SOAX01000003.1"/>
</dbReference>
<sequence length="324" mass="34829">MQDISFFALDSELGHRVAEQAGIAVAAHEQRWFEDGECKLRALESVRDHDVYLLASLHGDTERSVPDRLMQTLLLLGALRDAGAARLTVLLPYLCYARKDRRTKPRDPVSTRHVAALFEAVGTDRVLTLDVHNLAAFENAFRIGTDHLTAAPVLASHLLPNLSENIVVISPDVGGIKRAELFRGVLAEQLGREPGSGFMEKHRSAGVVSGERLVADVAGCDVILVDDLISSGGTLARAARACREQGAARILAAATHGVFSPEADRVLSDSELDGVVVTDTVPASRPGRRIEWEGLEVVSVAPLLADALRRLAEGGSLTELGVYP</sequence>
<dbReference type="AlphaFoldDB" id="A0A4R7JTT3"/>
<dbReference type="InterPro" id="IPR000836">
    <property type="entry name" value="PRTase_dom"/>
</dbReference>
<evidence type="ECO:0000313" key="11">
    <source>
        <dbReference type="EMBL" id="TDT41741.1"/>
    </source>
</evidence>
<evidence type="ECO:0000259" key="10">
    <source>
        <dbReference type="Pfam" id="PF13793"/>
    </source>
</evidence>
<keyword evidence="8" id="KW-0460">Magnesium</keyword>
<dbReference type="Proteomes" id="UP000295830">
    <property type="component" value="Unassembled WGS sequence"/>
</dbReference>
<dbReference type="FunFam" id="3.40.50.2020:FF:000007">
    <property type="entry name" value="Ribose-phosphate pyrophosphokinase"/>
    <property type="match status" value="1"/>
</dbReference>
<reference evidence="11 12" key="1">
    <citation type="submission" date="2019-03" db="EMBL/GenBank/DDBJ databases">
        <title>Genomic Encyclopedia of Type Strains, Phase IV (KMG-IV): sequencing the most valuable type-strain genomes for metagenomic binning, comparative biology and taxonomic classification.</title>
        <authorList>
            <person name="Goeker M."/>
        </authorList>
    </citation>
    <scope>NUCLEOTIDE SEQUENCE [LARGE SCALE GENOMIC DNA]</scope>
    <source>
        <strain evidence="11 12">DSM 15505</strain>
    </source>
</reference>
<dbReference type="InterPro" id="IPR005946">
    <property type="entry name" value="Rib-P_diPkinase"/>
</dbReference>
<name>A0A4R7JTT3_9GAMM</name>
<dbReference type="InterPro" id="IPR029057">
    <property type="entry name" value="PRTase-like"/>
</dbReference>
<evidence type="ECO:0000256" key="2">
    <source>
        <dbReference type="ARBA" id="ARBA00022679"/>
    </source>
</evidence>
<evidence type="ECO:0000256" key="4">
    <source>
        <dbReference type="ARBA" id="ARBA00022727"/>
    </source>
</evidence>
<dbReference type="CDD" id="cd06223">
    <property type="entry name" value="PRTases_typeI"/>
    <property type="match status" value="1"/>
</dbReference>
<proteinExistence type="predicted"/>
<keyword evidence="2" id="KW-0808">Transferase</keyword>
<evidence type="ECO:0000256" key="6">
    <source>
        <dbReference type="ARBA" id="ARBA00022777"/>
    </source>
</evidence>
<keyword evidence="4" id="KW-0545">Nucleotide biosynthesis</keyword>
<dbReference type="GO" id="GO:0005737">
    <property type="term" value="C:cytoplasm"/>
    <property type="evidence" value="ECO:0007669"/>
    <property type="project" value="TreeGrafter"/>
</dbReference>
<dbReference type="GO" id="GO:0006164">
    <property type="term" value="P:purine nucleotide biosynthetic process"/>
    <property type="evidence" value="ECO:0007669"/>
    <property type="project" value="TreeGrafter"/>
</dbReference>
<dbReference type="GO" id="GO:0016301">
    <property type="term" value="F:kinase activity"/>
    <property type="evidence" value="ECO:0007669"/>
    <property type="project" value="UniProtKB-KW"/>
</dbReference>
<keyword evidence="7" id="KW-0067">ATP-binding</keyword>
<evidence type="ECO:0000256" key="9">
    <source>
        <dbReference type="ARBA" id="ARBA00049535"/>
    </source>
</evidence>
<feature type="domain" description="Ribose-phosphate pyrophosphokinase N-terminal" evidence="10">
    <location>
        <begin position="11"/>
        <end position="122"/>
    </location>
</feature>
<evidence type="ECO:0000313" key="12">
    <source>
        <dbReference type="Proteomes" id="UP000295830"/>
    </source>
</evidence>
<dbReference type="GO" id="GO:0002189">
    <property type="term" value="C:ribose phosphate diphosphokinase complex"/>
    <property type="evidence" value="ECO:0007669"/>
    <property type="project" value="TreeGrafter"/>
</dbReference>
<protein>
    <recommendedName>
        <fullName evidence="1">ribose-phosphate diphosphokinase</fullName>
        <ecNumber evidence="1">2.7.6.1</ecNumber>
    </recommendedName>
</protein>
<dbReference type="GO" id="GO:0000287">
    <property type="term" value="F:magnesium ion binding"/>
    <property type="evidence" value="ECO:0007669"/>
    <property type="project" value="InterPro"/>
</dbReference>
<dbReference type="InterPro" id="IPR029099">
    <property type="entry name" value="Pribosyltran_N"/>
</dbReference>
<comment type="catalytic activity">
    <reaction evidence="9">
        <text>D-ribose 5-phosphate + ATP = 5-phospho-alpha-D-ribose 1-diphosphate + AMP + H(+)</text>
        <dbReference type="Rhea" id="RHEA:15609"/>
        <dbReference type="ChEBI" id="CHEBI:15378"/>
        <dbReference type="ChEBI" id="CHEBI:30616"/>
        <dbReference type="ChEBI" id="CHEBI:58017"/>
        <dbReference type="ChEBI" id="CHEBI:78346"/>
        <dbReference type="ChEBI" id="CHEBI:456215"/>
        <dbReference type="EC" id="2.7.6.1"/>
    </reaction>
</comment>
<dbReference type="NCBIfam" id="TIGR01251">
    <property type="entry name" value="ribP_PPkin"/>
    <property type="match status" value="1"/>
</dbReference>
<keyword evidence="12" id="KW-1185">Reference proteome</keyword>
<evidence type="ECO:0000256" key="3">
    <source>
        <dbReference type="ARBA" id="ARBA00022723"/>
    </source>
</evidence>
<dbReference type="SMART" id="SM01400">
    <property type="entry name" value="Pribosyltran_N"/>
    <property type="match status" value="1"/>
</dbReference>
<evidence type="ECO:0000256" key="7">
    <source>
        <dbReference type="ARBA" id="ARBA00022840"/>
    </source>
</evidence>